<protein>
    <submittedName>
        <fullName evidence="2">Uncharacterized protein</fullName>
    </submittedName>
</protein>
<keyword evidence="3" id="KW-1185">Reference proteome</keyword>
<name>A0A2W1JKW4_9CYAN</name>
<comment type="caution">
    <text evidence="2">The sequence shown here is derived from an EMBL/GenBank/DDBJ whole genome shotgun (WGS) entry which is preliminary data.</text>
</comment>
<dbReference type="EMBL" id="PQWO01000004">
    <property type="protein sequence ID" value="PZD74043.1"/>
    <property type="molecule type" value="Genomic_DNA"/>
</dbReference>
<proteinExistence type="predicted"/>
<gene>
    <name evidence="2" type="ORF">C1752_01796</name>
</gene>
<dbReference type="Pfam" id="PF19861">
    <property type="entry name" value="DUF6335"/>
    <property type="match status" value="1"/>
</dbReference>
<dbReference type="OrthoDB" id="574580at2"/>
<feature type="region of interest" description="Disordered" evidence="1">
    <location>
        <begin position="49"/>
        <end position="73"/>
    </location>
</feature>
<evidence type="ECO:0000256" key="1">
    <source>
        <dbReference type="SAM" id="MobiDB-lite"/>
    </source>
</evidence>
<feature type="region of interest" description="Disordered" evidence="1">
    <location>
        <begin position="1"/>
        <end position="27"/>
    </location>
</feature>
<evidence type="ECO:0000313" key="3">
    <source>
        <dbReference type="Proteomes" id="UP000248857"/>
    </source>
</evidence>
<dbReference type="InterPro" id="IPR046298">
    <property type="entry name" value="DUF6335"/>
</dbReference>
<dbReference type="AlphaFoldDB" id="A0A2W1JKW4"/>
<dbReference type="RefSeq" id="WP_110985743.1">
    <property type="nucleotide sequence ID" value="NZ_CAWNWM010000004.1"/>
</dbReference>
<sequence>MSDVSRAQAADLNGAKAGEVEPTPEHSIDNIAAKAGVEMPAGEVLHTQEKLEQRDQERWQLDPESAQDSQQRS</sequence>
<feature type="compositionally biased region" description="Basic and acidic residues" evidence="1">
    <location>
        <begin position="49"/>
        <end position="61"/>
    </location>
</feature>
<organism evidence="2 3">
    <name type="scientific">Acaryochloris thomasi RCC1774</name>
    <dbReference type="NCBI Taxonomy" id="1764569"/>
    <lineage>
        <taxon>Bacteria</taxon>
        <taxon>Bacillati</taxon>
        <taxon>Cyanobacteriota</taxon>
        <taxon>Cyanophyceae</taxon>
        <taxon>Acaryochloridales</taxon>
        <taxon>Acaryochloridaceae</taxon>
        <taxon>Acaryochloris</taxon>
        <taxon>Acaryochloris thomasi</taxon>
    </lineage>
</organism>
<evidence type="ECO:0000313" key="2">
    <source>
        <dbReference type="EMBL" id="PZD74043.1"/>
    </source>
</evidence>
<reference evidence="2 3" key="1">
    <citation type="journal article" date="2018" name="Sci. Rep.">
        <title>A novel species of the marine cyanobacterium Acaryochloris with a unique pigment content and lifestyle.</title>
        <authorList>
            <person name="Partensky F."/>
            <person name="Six C."/>
            <person name="Ratin M."/>
            <person name="Garczarek L."/>
            <person name="Vaulot D."/>
            <person name="Probert I."/>
            <person name="Calteau A."/>
            <person name="Gourvil P."/>
            <person name="Marie D."/>
            <person name="Grebert T."/>
            <person name="Bouchier C."/>
            <person name="Le Panse S."/>
            <person name="Gachenot M."/>
            <person name="Rodriguez F."/>
            <person name="Garrido J.L."/>
        </authorList>
    </citation>
    <scope>NUCLEOTIDE SEQUENCE [LARGE SCALE GENOMIC DNA]</scope>
    <source>
        <strain evidence="2 3">RCC1774</strain>
    </source>
</reference>
<dbReference type="Proteomes" id="UP000248857">
    <property type="component" value="Unassembled WGS sequence"/>
</dbReference>
<accession>A0A2W1JKW4</accession>